<sequence>MDFYEDIKEKFFNLIKDKNLMSLKVQIVSAKPLTPQEVIGKPERNDFPLLKGKEVMIQANFKGSLGQAFTDMPGNYSATLKEIFEMTLDNNFKRAVFIATLNAVLRYLKLVNKTVHCKDKEPGDCAAHLVDYIKERFDNPRIAFIGMQPAMVEALTDHFKIRVTDLDYDNVGQKRGGVLIEDVSYTKEIINWADLIIATGTTAVNNTLSSLLVNKPIIFYGVTIAGLAYLKGYEQYCFCGH</sequence>
<dbReference type="STRING" id="1805029.AUK42_01810"/>
<proteinExistence type="predicted"/>
<dbReference type="EMBL" id="PFIP01000104">
    <property type="protein sequence ID" value="PIX34085.1"/>
    <property type="molecule type" value="Genomic_DNA"/>
</dbReference>
<comment type="caution">
    <text evidence="2">The sequence shown here is derived from an EMBL/GenBank/DDBJ whole genome shotgun (WGS) entry which is preliminary data.</text>
</comment>
<dbReference type="InterPro" id="IPR007161">
    <property type="entry name" value="DUF364"/>
</dbReference>
<gene>
    <name evidence="2" type="ORF">AUK42_01810</name>
    <name evidence="5" type="ORF">CO097_02970</name>
    <name evidence="4" type="ORF">COZ07_08970</name>
    <name evidence="3" type="ORF">COZ58_05130</name>
</gene>
<evidence type="ECO:0000313" key="6">
    <source>
        <dbReference type="Proteomes" id="UP000182763"/>
    </source>
</evidence>
<dbReference type="SUPFAM" id="SSF159713">
    <property type="entry name" value="Dhaf3308-like"/>
    <property type="match status" value="1"/>
</dbReference>
<accession>A0A1J5GJ59</accession>
<accession>A0A2M8CDV9</accession>
<reference evidence="3" key="2">
    <citation type="submission" date="2017-09" db="EMBL/GenBank/DDBJ databases">
        <title>Depth-based differentiation of microbial function through sediment-hosted aquifers and enrichment of novel symbionts in the deep terrestrial subsurface.</title>
        <authorList>
            <person name="Probst A.J."/>
            <person name="Ladd B."/>
            <person name="Jarett J.K."/>
            <person name="Geller-Mcgrath D.E."/>
            <person name="Sieber C.M.K."/>
            <person name="Emerson J.B."/>
            <person name="Anantharaman K."/>
            <person name="Thomas B.C."/>
            <person name="Malmstrom R."/>
            <person name="Stieglmeier M."/>
            <person name="Klingl A."/>
            <person name="Woyke T."/>
            <person name="Ryan C.M."/>
            <person name="Banfield J.F."/>
        </authorList>
    </citation>
    <scope>NUCLEOTIDE SEQUENCE</scope>
    <source>
        <strain evidence="3">CG_4_8_14_3_um_filter_34_18</strain>
    </source>
</reference>
<accession>A0A2M7PLL3</accession>
<dbReference type="Proteomes" id="UP000228560">
    <property type="component" value="Unassembled WGS sequence"/>
</dbReference>
<organism evidence="2 6">
    <name type="scientific">Candidatus Infernicultor aquiphilus</name>
    <dbReference type="NCBI Taxonomy" id="1805029"/>
    <lineage>
        <taxon>Bacteria</taxon>
        <taxon>Pseudomonadati</taxon>
        <taxon>Atribacterota</taxon>
        <taxon>Candidatus Phoenicimicrobiia</taxon>
        <taxon>Candidatus Pheonicimicrobiales</taxon>
        <taxon>Candidatus Phoenicimicrobiaceae</taxon>
        <taxon>Candidatus Infernicultor</taxon>
    </lineage>
</organism>
<dbReference type="EMBL" id="PFKO01000332">
    <property type="protein sequence ID" value="PIY31513.1"/>
    <property type="molecule type" value="Genomic_DNA"/>
</dbReference>
<dbReference type="Proteomes" id="UP000231493">
    <property type="component" value="Unassembled WGS sequence"/>
</dbReference>
<evidence type="ECO:0000313" key="8">
    <source>
        <dbReference type="Proteomes" id="UP000230646"/>
    </source>
</evidence>
<dbReference type="EMBL" id="PFTV01000074">
    <property type="protein sequence ID" value="PJB57242.1"/>
    <property type="molecule type" value="Genomic_DNA"/>
</dbReference>
<evidence type="ECO:0000259" key="1">
    <source>
        <dbReference type="Pfam" id="PF04016"/>
    </source>
</evidence>
<evidence type="ECO:0000313" key="2">
    <source>
        <dbReference type="EMBL" id="OIP72837.1"/>
    </source>
</evidence>
<evidence type="ECO:0000313" key="4">
    <source>
        <dbReference type="EMBL" id="PIY31513.1"/>
    </source>
</evidence>
<feature type="domain" description="Putative heavy-metal chelation" evidence="1">
    <location>
        <begin position="135"/>
        <end position="213"/>
    </location>
</feature>
<dbReference type="AlphaFoldDB" id="A0A1J5GJ59"/>
<dbReference type="RefSeq" id="WP_406608268.1">
    <property type="nucleotide sequence ID" value="NZ_PFKO01000332.1"/>
</dbReference>
<dbReference type="Proteomes" id="UP000182763">
    <property type="component" value="Unassembled WGS sequence"/>
</dbReference>
<name>A0A1J5GJ59_9BACT</name>
<dbReference type="EMBL" id="MNYY01000040">
    <property type="protein sequence ID" value="OIP72837.1"/>
    <property type="molecule type" value="Genomic_DNA"/>
</dbReference>
<evidence type="ECO:0000313" key="7">
    <source>
        <dbReference type="Proteomes" id="UP000228560"/>
    </source>
</evidence>
<evidence type="ECO:0000313" key="5">
    <source>
        <dbReference type="EMBL" id="PJB57242.1"/>
    </source>
</evidence>
<dbReference type="Proteomes" id="UP000230646">
    <property type="component" value="Unassembled WGS sequence"/>
</dbReference>
<dbReference type="Pfam" id="PF04016">
    <property type="entry name" value="DUF364"/>
    <property type="match status" value="1"/>
</dbReference>
<dbReference type="Gene3D" id="3.40.50.11590">
    <property type="match status" value="1"/>
</dbReference>
<protein>
    <recommendedName>
        <fullName evidence="1">Putative heavy-metal chelation domain-containing protein</fullName>
    </recommendedName>
</protein>
<reference evidence="2 6" key="1">
    <citation type="journal article" date="2016" name="Environ. Microbiol.">
        <title>Genomic resolution of a cold subsurface aquifer community provides metabolic insights for novel microbes adapted to high CO concentrations.</title>
        <authorList>
            <person name="Probst A.J."/>
            <person name="Castelle C.J."/>
            <person name="Singh A."/>
            <person name="Brown C.T."/>
            <person name="Anantharaman K."/>
            <person name="Sharon I."/>
            <person name="Hug L.A."/>
            <person name="Burstein D."/>
            <person name="Emerson J.B."/>
            <person name="Thomas B.C."/>
            <person name="Banfield J.F."/>
        </authorList>
    </citation>
    <scope>NUCLEOTIDE SEQUENCE [LARGE SCALE GENOMIC DNA]</scope>
    <source>
        <strain evidence="2">CG2_30_33_13</strain>
    </source>
</reference>
<evidence type="ECO:0000313" key="3">
    <source>
        <dbReference type="EMBL" id="PIX34085.1"/>
    </source>
</evidence>
<reference evidence="7 8" key="3">
    <citation type="submission" date="2017-09" db="EMBL/GenBank/DDBJ databases">
        <title>Depth-based differentiation of microbial function through sediment-hosted aquifers and enrichment of novel symbionts in the deep terrestrial subsurface.</title>
        <authorList>
            <person name="Probst A.J."/>
            <person name="Ladd B."/>
            <person name="Jarett J.K."/>
            <person name="Geller-Mcgrath D.E."/>
            <person name="Sieber C.M."/>
            <person name="Emerson J.B."/>
            <person name="Anantharaman K."/>
            <person name="Thomas B.C."/>
            <person name="Malmstrom R."/>
            <person name="Stieglmeier M."/>
            <person name="Klingl A."/>
            <person name="Woyke T."/>
            <person name="Ryan C.M."/>
            <person name="Banfield J.F."/>
        </authorList>
    </citation>
    <scope>NUCLEOTIDE SEQUENCE [LARGE SCALE GENOMIC DNA]</scope>
    <source>
        <strain evidence="4">CG_4_10_14_3_um_filter_34_13</strain>
        <strain evidence="5">CG_4_9_14_3_um_filter_33_16</strain>
    </source>
</reference>
<accession>A0A2M7K7H2</accession>